<keyword evidence="14" id="KW-1185">Reference proteome</keyword>
<dbReference type="Pfam" id="PF00521">
    <property type="entry name" value="DNA_topoisoIV"/>
    <property type="match status" value="1"/>
</dbReference>
<dbReference type="InterPro" id="IPR013757">
    <property type="entry name" value="Topo_IIA_A_a_sf"/>
</dbReference>
<keyword evidence="4 8" id="KW-0067">ATP-binding</keyword>
<dbReference type="HAMAP" id="MF_01897">
    <property type="entry name" value="GyrA"/>
    <property type="match status" value="1"/>
</dbReference>
<dbReference type="NCBIfam" id="NF004043">
    <property type="entry name" value="PRK05560.1"/>
    <property type="match status" value="1"/>
</dbReference>
<evidence type="ECO:0000256" key="6">
    <source>
        <dbReference type="ARBA" id="ARBA00023125"/>
    </source>
</evidence>
<gene>
    <name evidence="8 13" type="primary">gyrA</name>
    <name evidence="13" type="ORF">WMO14_12090</name>
</gene>
<comment type="miscellaneous">
    <text evidence="8">Few gyrases are as efficient as E.coli at forming negative supercoils. Not all organisms have 2 type II topoisomerases; in organisms with a single type II topoisomerase this enzyme also has to decatenate newly replicated chromosomes.</text>
</comment>
<comment type="subunit">
    <text evidence="8">Heterotetramer, composed of two GyrA and two GyrB chains. In the heterotetramer, GyrA contains the active site tyrosine that forms a transient covalent intermediate with DNA, while GyrB binds cofactors and catalyzes ATP hydrolysis.</text>
</comment>
<protein>
    <recommendedName>
        <fullName evidence="8">DNA gyrase subunit A</fullName>
        <ecNumber evidence="8">5.6.2.2</ecNumber>
    </recommendedName>
</protein>
<dbReference type="InterPro" id="IPR005743">
    <property type="entry name" value="GyrA"/>
</dbReference>
<dbReference type="InterPro" id="IPR035516">
    <property type="entry name" value="Gyrase/topoIV_suA_C"/>
</dbReference>
<dbReference type="Proteomes" id="UP001442364">
    <property type="component" value="Unassembled WGS sequence"/>
</dbReference>
<dbReference type="InterPro" id="IPR002205">
    <property type="entry name" value="Topo_IIA_dom_A"/>
</dbReference>
<evidence type="ECO:0000256" key="2">
    <source>
        <dbReference type="ARBA" id="ARBA00008263"/>
    </source>
</evidence>
<dbReference type="InterPro" id="IPR013758">
    <property type="entry name" value="Topo_IIA_A/C_ab"/>
</dbReference>
<name>A0ABV1BXY5_9FIRM</name>
<feature type="region of interest" description="Disordered" evidence="11">
    <location>
        <begin position="813"/>
        <end position="843"/>
    </location>
</feature>
<evidence type="ECO:0000313" key="13">
    <source>
        <dbReference type="EMBL" id="MEQ2380597.1"/>
    </source>
</evidence>
<dbReference type="CDD" id="cd00187">
    <property type="entry name" value="TOP4c"/>
    <property type="match status" value="1"/>
</dbReference>
<keyword evidence="7 8" id="KW-0413">Isomerase</keyword>
<feature type="domain" description="Topo IIA-type catalytic" evidence="12">
    <location>
        <begin position="35"/>
        <end position="504"/>
    </location>
</feature>
<reference evidence="13 14" key="1">
    <citation type="submission" date="2024-03" db="EMBL/GenBank/DDBJ databases">
        <title>Human intestinal bacterial collection.</title>
        <authorList>
            <person name="Pauvert C."/>
            <person name="Hitch T.C.A."/>
            <person name="Clavel T."/>
        </authorList>
    </citation>
    <scope>NUCLEOTIDE SEQUENCE [LARGE SCALE GENOMIC DNA]</scope>
    <source>
        <strain evidence="13 14">CLA-AA-H255</strain>
    </source>
</reference>
<evidence type="ECO:0000256" key="3">
    <source>
        <dbReference type="ARBA" id="ARBA00022741"/>
    </source>
</evidence>
<dbReference type="EC" id="5.6.2.2" evidence="8"/>
<evidence type="ECO:0000256" key="8">
    <source>
        <dbReference type="HAMAP-Rule" id="MF_01897"/>
    </source>
</evidence>
<dbReference type="Gene3D" id="3.90.199.10">
    <property type="entry name" value="Topoisomerase II, domain 5"/>
    <property type="match status" value="1"/>
</dbReference>
<dbReference type="PANTHER" id="PTHR43493:SF5">
    <property type="entry name" value="DNA GYRASE SUBUNIT A, CHLOROPLASTIC_MITOCHONDRIAL"/>
    <property type="match status" value="1"/>
</dbReference>
<dbReference type="Gene3D" id="3.30.1360.40">
    <property type="match status" value="1"/>
</dbReference>
<dbReference type="SUPFAM" id="SSF101904">
    <property type="entry name" value="GyrA/ParC C-terminal domain-like"/>
    <property type="match status" value="1"/>
</dbReference>
<evidence type="ECO:0000313" key="14">
    <source>
        <dbReference type="Proteomes" id="UP001442364"/>
    </source>
</evidence>
<evidence type="ECO:0000256" key="1">
    <source>
        <dbReference type="ARBA" id="ARBA00000185"/>
    </source>
</evidence>
<proteinExistence type="inferred from homology"/>
<comment type="catalytic activity">
    <reaction evidence="1 8 9">
        <text>ATP-dependent breakage, passage and rejoining of double-stranded DNA.</text>
        <dbReference type="EC" id="5.6.2.2"/>
    </reaction>
</comment>
<dbReference type="NCBIfam" id="NF004044">
    <property type="entry name" value="PRK05561.1"/>
    <property type="match status" value="1"/>
</dbReference>
<dbReference type="PROSITE" id="PS52040">
    <property type="entry name" value="TOPO_IIA"/>
    <property type="match status" value="1"/>
</dbReference>
<evidence type="ECO:0000256" key="10">
    <source>
        <dbReference type="SAM" id="Coils"/>
    </source>
</evidence>
<dbReference type="PANTHER" id="PTHR43493">
    <property type="entry name" value="DNA GYRASE/TOPOISOMERASE SUBUNIT A"/>
    <property type="match status" value="1"/>
</dbReference>
<evidence type="ECO:0000256" key="5">
    <source>
        <dbReference type="ARBA" id="ARBA00023029"/>
    </source>
</evidence>
<dbReference type="SUPFAM" id="SSF56719">
    <property type="entry name" value="Type II DNA topoisomerase"/>
    <property type="match status" value="1"/>
</dbReference>
<comment type="subcellular location">
    <subcellularLocation>
        <location evidence="8">Cytoplasm</location>
    </subcellularLocation>
</comment>
<feature type="compositionally biased region" description="Acidic residues" evidence="11">
    <location>
        <begin position="820"/>
        <end position="830"/>
    </location>
</feature>
<dbReference type="Gene3D" id="2.120.10.90">
    <property type="entry name" value="DNA gyrase/topoisomerase IV, subunit A, C-terminal"/>
    <property type="match status" value="1"/>
</dbReference>
<keyword evidence="5 8" id="KW-0799">Topoisomerase</keyword>
<evidence type="ECO:0000256" key="11">
    <source>
        <dbReference type="SAM" id="MobiDB-lite"/>
    </source>
</evidence>
<dbReference type="Pfam" id="PF03989">
    <property type="entry name" value="DNA_gyraseA_C"/>
    <property type="match status" value="6"/>
</dbReference>
<keyword evidence="10" id="KW-0175">Coiled coil</keyword>
<comment type="caution">
    <text evidence="13">The sequence shown here is derived from an EMBL/GenBank/DDBJ whole genome shotgun (WGS) entry which is preliminary data.</text>
</comment>
<feature type="coiled-coil region" evidence="10">
    <location>
        <begin position="442"/>
        <end position="469"/>
    </location>
</feature>
<dbReference type="SMART" id="SM00434">
    <property type="entry name" value="TOP4c"/>
    <property type="match status" value="1"/>
</dbReference>
<keyword evidence="3 8" id="KW-0547">Nucleotide-binding</keyword>
<feature type="short sequence motif" description="GyrA-box" evidence="8">
    <location>
        <begin position="531"/>
        <end position="537"/>
    </location>
</feature>
<evidence type="ECO:0000256" key="7">
    <source>
        <dbReference type="ARBA" id="ARBA00023235"/>
    </source>
</evidence>
<dbReference type="InterPro" id="IPR013760">
    <property type="entry name" value="Topo_IIA-like_dom_sf"/>
</dbReference>
<organism evidence="13 14">
    <name type="scientific">[Lactobacillus] rogosae</name>
    <dbReference type="NCBI Taxonomy" id="706562"/>
    <lineage>
        <taxon>Bacteria</taxon>
        <taxon>Bacillati</taxon>
        <taxon>Bacillota</taxon>
        <taxon>Clostridia</taxon>
        <taxon>Lachnospirales</taxon>
        <taxon>Lachnospiraceae</taxon>
        <taxon>Lachnospira</taxon>
    </lineage>
</organism>
<evidence type="ECO:0000259" key="12">
    <source>
        <dbReference type="PROSITE" id="PS52040"/>
    </source>
</evidence>
<sequence>MDEHIFDKVQEVDMQKTMKDYYIDYAMSVIASRALPDVRDGLKPVQRRILYSMVELNNGPDKPHRKCARIVGDTMGKYHPHGDSSIYEALVKLAQDFNTRYPLVDGHGNFGSVDGDGAAAMRYTEARLSRISMEMTADLNKDTVDFIPNFDETEKEPTVLPSRYPNLLVNGTSGIAVGMATNIPPHNLREVIGAVVKIIDNKIENNRDTSLEEILEIVKGPDFPTGGTIIGKTAIEEAYRTGRAKIKVRAVTNIEPMTNGKNRIVVTELPYMVNKARLIEKIAELVRDKRIDGITDLRDESDREGMRIAIELRRDVNPNIILNQLYKHTQLQDTFGVIMLALVDNQPKVLNLYEMLKYYLMHQEDVVTRRTKYDLNKAEERAHILEGLIIALDNIDRVISIIRGSENVQTARESLMKEFNLTEAQSQAIVDMRLRALTGLERSKIEAELAELQKKIDEYKAILADKNKLLTVIKTEISIIADKYGDDRRTSIGFDEYDISMEDLIPDEPCVIARTNMGYVKRMTPDNFKSQHRGGKGIKGMQTLEEDYIEDLFMTTSHYVLTFFTNTGRAYKLKAYEIPEAGRTSRGTAIINLLQLAPGETITAVVPVKIEDIKDDDYLFMATKNGIVKKTPCKEFANIRKNGIQAMTLRDDDELIEVKLTDDTTEVMMVTKLGMCIRFKATDVRPTGRSAMGVIGMNLMDTDEVVGVQLNNQGNTMLIVSENGMGKKTDINEYAVQHRGGKGVKCYKITEKTGNVIGAKAVDDTREVMLITTEGIIIRLACRDISTLGRITSGVKLINLDEGVKVATVSKVRKNPSDENGSEASDENGYSEENIATDTQEDAVDIQDKSIDRLLDAAEKDQQQ</sequence>
<dbReference type="GO" id="GO:0003918">
    <property type="term" value="F:DNA topoisomerase type II (double strand cut, ATP-hydrolyzing) activity"/>
    <property type="evidence" value="ECO:0007669"/>
    <property type="project" value="UniProtKB-EC"/>
</dbReference>
<evidence type="ECO:0000256" key="4">
    <source>
        <dbReference type="ARBA" id="ARBA00022840"/>
    </source>
</evidence>
<dbReference type="Gene3D" id="1.10.268.10">
    <property type="entry name" value="Topoisomerase, domain 3"/>
    <property type="match status" value="1"/>
</dbReference>
<dbReference type="InterPro" id="IPR006691">
    <property type="entry name" value="GyrA/parC_rep"/>
</dbReference>
<comment type="similarity">
    <text evidence="2 8">Belongs to the type II topoisomerase GyrA/ParC subunit family.</text>
</comment>
<comment type="function">
    <text evidence="8">A type II topoisomerase that negatively supercoils closed circular double-stranded (ds) DNA in an ATP-dependent manner to modulate DNA topology and maintain chromosomes in an underwound state. Negative supercoiling favors strand separation, and DNA replication, transcription, recombination and repair, all of which involve strand separation. Also able to catalyze the interconversion of other topological isomers of dsDNA rings, including catenanes and knotted rings. Type II topoisomerases break and join 2 DNA strands simultaneously in an ATP-dependent manner.</text>
</comment>
<dbReference type="InterPro" id="IPR050220">
    <property type="entry name" value="Type_II_DNA_Topoisomerases"/>
</dbReference>
<keyword evidence="8" id="KW-0963">Cytoplasm</keyword>
<dbReference type="NCBIfam" id="TIGR01063">
    <property type="entry name" value="gyrA"/>
    <property type="match status" value="1"/>
</dbReference>
<keyword evidence="6 8" id="KW-0238">DNA-binding</keyword>
<evidence type="ECO:0000256" key="9">
    <source>
        <dbReference type="PROSITE-ProRule" id="PRU01384"/>
    </source>
</evidence>
<accession>A0ABV1BXY5</accession>
<feature type="active site" description="O-(5'-phospho-DNA)-tyrosine intermediate" evidence="8 9">
    <location>
        <position position="123"/>
    </location>
</feature>
<dbReference type="RefSeq" id="WP_116444302.1">
    <property type="nucleotide sequence ID" value="NZ_DAWDOP010000027.1"/>
</dbReference>
<dbReference type="EMBL" id="JBBMER010000011">
    <property type="protein sequence ID" value="MEQ2380597.1"/>
    <property type="molecule type" value="Genomic_DNA"/>
</dbReference>